<accession>A0A9Q3EEC4</accession>
<organism evidence="1 2">
    <name type="scientific">Austropuccinia psidii MF-1</name>
    <dbReference type="NCBI Taxonomy" id="1389203"/>
    <lineage>
        <taxon>Eukaryota</taxon>
        <taxon>Fungi</taxon>
        <taxon>Dikarya</taxon>
        <taxon>Basidiomycota</taxon>
        <taxon>Pucciniomycotina</taxon>
        <taxon>Pucciniomycetes</taxon>
        <taxon>Pucciniales</taxon>
        <taxon>Sphaerophragmiaceae</taxon>
        <taxon>Austropuccinia</taxon>
    </lineage>
</organism>
<proteinExistence type="predicted"/>
<sequence length="227" mass="25239">MTTHRDSSMHICMCQHCSTQTHSSLRVIGRELPSHLSNINSTLKRTFSTPAVLNSTAQKPYSGSQNLPPQDLGMIISSILSLRYDIPLRASCILNPSLNLLIKSSITSSGGPPTPAFHIPQDLTTIFEPLQLEFLQRAGIIEILHQHQQSQTPKGSPKRDLWDELVWRHVTGTRNLPDPPFMSIPGALAFSISVYWFNSHGKSTWLASIGPIMLICLNLLPSERLKL</sequence>
<dbReference type="Proteomes" id="UP000765509">
    <property type="component" value="Unassembled WGS sequence"/>
</dbReference>
<evidence type="ECO:0000313" key="1">
    <source>
        <dbReference type="EMBL" id="MBW0519709.1"/>
    </source>
</evidence>
<protein>
    <submittedName>
        <fullName evidence="1">Uncharacterized protein</fullName>
    </submittedName>
</protein>
<keyword evidence="2" id="KW-1185">Reference proteome</keyword>
<name>A0A9Q3EEC4_9BASI</name>
<comment type="caution">
    <text evidence="1">The sequence shown here is derived from an EMBL/GenBank/DDBJ whole genome shotgun (WGS) entry which is preliminary data.</text>
</comment>
<dbReference type="AlphaFoldDB" id="A0A9Q3EEC4"/>
<reference evidence="1" key="1">
    <citation type="submission" date="2021-03" db="EMBL/GenBank/DDBJ databases">
        <title>Draft genome sequence of rust myrtle Austropuccinia psidii MF-1, a brazilian biotype.</title>
        <authorList>
            <person name="Quecine M.C."/>
            <person name="Pachon D.M.R."/>
            <person name="Bonatelli M.L."/>
            <person name="Correr F.H."/>
            <person name="Franceschini L.M."/>
            <person name="Leite T.F."/>
            <person name="Margarido G.R.A."/>
            <person name="Almeida C.A."/>
            <person name="Ferrarezi J.A."/>
            <person name="Labate C.A."/>
        </authorList>
    </citation>
    <scope>NUCLEOTIDE SEQUENCE</scope>
    <source>
        <strain evidence="1">MF-1</strain>
    </source>
</reference>
<dbReference type="EMBL" id="AVOT02027593">
    <property type="protein sequence ID" value="MBW0519709.1"/>
    <property type="molecule type" value="Genomic_DNA"/>
</dbReference>
<dbReference type="OrthoDB" id="2445277at2759"/>
<gene>
    <name evidence="1" type="ORF">O181_059424</name>
</gene>
<evidence type="ECO:0000313" key="2">
    <source>
        <dbReference type="Proteomes" id="UP000765509"/>
    </source>
</evidence>